<gene>
    <name evidence="1" type="ORF">F480_02365</name>
</gene>
<name>A0A179D1X2_BIBTR</name>
<protein>
    <submittedName>
        <fullName evidence="1">Uncharacterized protein</fullName>
    </submittedName>
</protein>
<dbReference type="RefSeq" id="WP_156508428.1">
    <property type="nucleotide sequence ID" value="NZ_JACI01000001.1"/>
</dbReference>
<evidence type="ECO:0000313" key="2">
    <source>
        <dbReference type="Proteomes" id="UP000078358"/>
    </source>
</evidence>
<dbReference type="EMBL" id="JACI01000001">
    <property type="protein sequence ID" value="OAQ15808.1"/>
    <property type="molecule type" value="Genomic_DNA"/>
</dbReference>
<dbReference type="AlphaFoldDB" id="A0A179D1X2"/>
<evidence type="ECO:0000313" key="1">
    <source>
        <dbReference type="EMBL" id="OAQ15808.1"/>
    </source>
</evidence>
<accession>A0A179D1X2</accession>
<dbReference type="PATRIC" id="fig|1261658.3.peg.477"/>
<dbReference type="Proteomes" id="UP000078358">
    <property type="component" value="Unassembled WGS sequence"/>
</dbReference>
<organism evidence="1 2">
    <name type="scientific">Bibersteinia trehalosi Y31</name>
    <dbReference type="NCBI Taxonomy" id="1261658"/>
    <lineage>
        <taxon>Bacteria</taxon>
        <taxon>Pseudomonadati</taxon>
        <taxon>Pseudomonadota</taxon>
        <taxon>Gammaproteobacteria</taxon>
        <taxon>Pasteurellales</taxon>
        <taxon>Pasteurellaceae</taxon>
        <taxon>Bibersteinia</taxon>
    </lineage>
</organism>
<sequence length="45" mass="4885">MNNEAMVEICKIIVSAIGFKIGYELAKGVLNDNECSKNQGVLKAK</sequence>
<proteinExistence type="predicted"/>
<reference evidence="1 2" key="1">
    <citation type="submission" date="2014-01" db="EMBL/GenBank/DDBJ databases">
        <authorList>
            <person name="Zuccon D."/>
        </authorList>
    </citation>
    <scope>NUCLEOTIDE SEQUENCE [LARGE SCALE GENOMIC DNA]</scope>
    <source>
        <strain evidence="1 2">Y31</strain>
    </source>
</reference>
<comment type="caution">
    <text evidence="1">The sequence shown here is derived from an EMBL/GenBank/DDBJ whole genome shotgun (WGS) entry which is preliminary data.</text>
</comment>